<comment type="caution">
    <text evidence="1">The sequence shown here is derived from an EMBL/GenBank/DDBJ whole genome shotgun (WGS) entry which is preliminary data.</text>
</comment>
<dbReference type="Proteomes" id="UP000490800">
    <property type="component" value="Unassembled WGS sequence"/>
</dbReference>
<organism evidence="1 2">
    <name type="scientific">Paenibacillus lutrae</name>
    <dbReference type="NCBI Taxonomy" id="2078573"/>
    <lineage>
        <taxon>Bacteria</taxon>
        <taxon>Bacillati</taxon>
        <taxon>Bacillota</taxon>
        <taxon>Bacilli</taxon>
        <taxon>Bacillales</taxon>
        <taxon>Paenibacillaceae</taxon>
        <taxon>Paenibacillus</taxon>
    </lineage>
</organism>
<sequence>MNTKFRRHQDTEVMLLDGEYVIMHMNRQSITKVNEIGGIIWSLLTEAKTVHELVLCMQEQYETTYETAEHDIRLFLQQLGEYELVEVTEAVEQEPTGLPYRTAYS</sequence>
<accession>A0A7X3FFF2</accession>
<dbReference type="Pfam" id="PF05402">
    <property type="entry name" value="PqqD"/>
    <property type="match status" value="1"/>
</dbReference>
<dbReference type="OrthoDB" id="2882895at2"/>
<reference evidence="1 2" key="1">
    <citation type="journal article" date="2019" name="Microorganisms">
        <title>Paenibacillus lutrae sp. nov., A Chitinolytic Species Isolated from A River Otter in Castril Natural Park, Granada, Spain.</title>
        <authorList>
            <person name="Rodriguez M."/>
            <person name="Reina J.C."/>
            <person name="Bejar V."/>
            <person name="Llamas I."/>
        </authorList>
    </citation>
    <scope>NUCLEOTIDE SEQUENCE [LARGE SCALE GENOMIC DNA]</scope>
    <source>
        <strain evidence="1 2">N10</strain>
    </source>
</reference>
<dbReference type="InterPro" id="IPR008792">
    <property type="entry name" value="PQQD"/>
</dbReference>
<proteinExistence type="predicted"/>
<dbReference type="InterPro" id="IPR041881">
    <property type="entry name" value="PqqD_sf"/>
</dbReference>
<dbReference type="AlphaFoldDB" id="A0A7X3FFF2"/>
<name>A0A7X3FFF2_9BACL</name>
<dbReference type="Gene3D" id="1.10.10.1150">
    <property type="entry name" value="Coenzyme PQQ synthesis protein D (PqqD)"/>
    <property type="match status" value="1"/>
</dbReference>
<keyword evidence="2" id="KW-1185">Reference proteome</keyword>
<evidence type="ECO:0000313" key="2">
    <source>
        <dbReference type="Proteomes" id="UP000490800"/>
    </source>
</evidence>
<gene>
    <name evidence="1" type="ORF">EDM21_03945</name>
</gene>
<evidence type="ECO:0000313" key="1">
    <source>
        <dbReference type="EMBL" id="MVO98677.1"/>
    </source>
</evidence>
<dbReference type="EMBL" id="RHLK01000002">
    <property type="protein sequence ID" value="MVO98677.1"/>
    <property type="molecule type" value="Genomic_DNA"/>
</dbReference>
<dbReference type="RefSeq" id="WP_157333091.1">
    <property type="nucleotide sequence ID" value="NZ_RHLK01000002.1"/>
</dbReference>
<protein>
    <submittedName>
        <fullName evidence="1">PqqD family peptide modification chaperone</fullName>
    </submittedName>
</protein>